<accession>A0AA36BVL7</accession>
<evidence type="ECO:0000313" key="3">
    <source>
        <dbReference type="Proteomes" id="UP001162480"/>
    </source>
</evidence>
<feature type="chain" id="PRO_5041366463" evidence="1">
    <location>
        <begin position="21"/>
        <end position="197"/>
    </location>
</feature>
<proteinExistence type="predicted"/>
<dbReference type="EMBL" id="OX597838">
    <property type="protein sequence ID" value="CAI9741013.1"/>
    <property type="molecule type" value="Genomic_DNA"/>
</dbReference>
<gene>
    <name evidence="2" type="ORF">OCTVUL_1B014473</name>
</gene>
<keyword evidence="3" id="KW-1185">Reference proteome</keyword>
<feature type="signal peptide" evidence="1">
    <location>
        <begin position="1"/>
        <end position="20"/>
    </location>
</feature>
<protein>
    <submittedName>
        <fullName evidence="2">XP_036369316.1uncharacterized protein LOC118767942</fullName>
    </submittedName>
</protein>
<keyword evidence="1" id="KW-0732">Signal</keyword>
<sequence>MLKLFMVLLMSLMLTIEAKGGEANFKTEMQPQKAISGKCLNYIEKLDCNFYNCLEERFPCGPTGFSLGASLIYCKRSEGFKSHLSMEARQNYVTLRHCLLMSAEIVYKLNSTTCANIAKKLYDAYVPCFYESNICKIGWENRDVYHDVFNIKSSKEQSPYSQLIWKDITKIASKCPTESGKKFAKWLKGIGKPKNLI</sequence>
<evidence type="ECO:0000313" key="2">
    <source>
        <dbReference type="EMBL" id="CAI9741013.1"/>
    </source>
</evidence>
<evidence type="ECO:0000256" key="1">
    <source>
        <dbReference type="SAM" id="SignalP"/>
    </source>
</evidence>
<organism evidence="2 3">
    <name type="scientific">Octopus vulgaris</name>
    <name type="common">Common octopus</name>
    <dbReference type="NCBI Taxonomy" id="6645"/>
    <lineage>
        <taxon>Eukaryota</taxon>
        <taxon>Metazoa</taxon>
        <taxon>Spiralia</taxon>
        <taxon>Lophotrochozoa</taxon>
        <taxon>Mollusca</taxon>
        <taxon>Cephalopoda</taxon>
        <taxon>Coleoidea</taxon>
        <taxon>Octopodiformes</taxon>
        <taxon>Octopoda</taxon>
        <taxon>Incirrata</taxon>
        <taxon>Octopodidae</taxon>
        <taxon>Octopus</taxon>
    </lineage>
</organism>
<name>A0AA36BVL7_OCTVU</name>
<reference evidence="2" key="1">
    <citation type="submission" date="2023-08" db="EMBL/GenBank/DDBJ databases">
        <authorList>
            <person name="Alioto T."/>
            <person name="Alioto T."/>
            <person name="Gomez Garrido J."/>
        </authorList>
    </citation>
    <scope>NUCLEOTIDE SEQUENCE</scope>
</reference>
<dbReference type="Proteomes" id="UP001162480">
    <property type="component" value="Chromosome 25"/>
</dbReference>
<dbReference type="AlphaFoldDB" id="A0AA36BVL7"/>